<comment type="caution">
    <text evidence="6">The sequence shown here is derived from an EMBL/GenBank/DDBJ whole genome shotgun (WGS) entry which is preliminary data.</text>
</comment>
<dbReference type="AlphaFoldDB" id="A0A3E3HYG0"/>
<comment type="subcellular location">
    <subcellularLocation>
        <location evidence="1">Membrane</location>
        <topology evidence="1">Multi-pass membrane protein</topology>
    </subcellularLocation>
</comment>
<keyword evidence="4 5" id="KW-0472">Membrane</keyword>
<evidence type="ECO:0000313" key="9">
    <source>
        <dbReference type="Proteomes" id="UP000261166"/>
    </source>
</evidence>
<keyword evidence="8" id="KW-1185">Reference proteome</keyword>
<protein>
    <submittedName>
        <fullName evidence="6">Uncharacterized protein</fullName>
    </submittedName>
</protein>
<dbReference type="InterPro" id="IPR010540">
    <property type="entry name" value="CmpB_TMEM229"/>
</dbReference>
<feature type="transmembrane region" description="Helical" evidence="5">
    <location>
        <begin position="33"/>
        <end position="53"/>
    </location>
</feature>
<evidence type="ECO:0000256" key="5">
    <source>
        <dbReference type="SAM" id="Phobius"/>
    </source>
</evidence>
<proteinExistence type="predicted"/>
<evidence type="ECO:0000313" key="6">
    <source>
        <dbReference type="EMBL" id="RGE56852.1"/>
    </source>
</evidence>
<dbReference type="Pfam" id="PF06541">
    <property type="entry name" value="ABC_trans_CmpB"/>
    <property type="match status" value="1"/>
</dbReference>
<keyword evidence="3 5" id="KW-1133">Transmembrane helix</keyword>
<sequence length="136" mass="15670">MQKLWKDFIKCGILGWCLEITFTALHSLQQRKFTLQGTTSLWMFPIYGAGCLLRPICALVKKCHWFVRGCVYALFIFVAEYLSGRFLLKKGLCPWSYGKARWNIGKVIRLDYAPCWFATGLLMEQAIQSPAGKKKH</sequence>
<feature type="transmembrane region" description="Helical" evidence="5">
    <location>
        <begin position="7"/>
        <end position="27"/>
    </location>
</feature>
<keyword evidence="2 5" id="KW-0812">Transmembrane</keyword>
<dbReference type="GO" id="GO:0016020">
    <property type="term" value="C:membrane"/>
    <property type="evidence" value="ECO:0007669"/>
    <property type="project" value="UniProtKB-SubCell"/>
</dbReference>
<accession>A0A3E3HYG0</accession>
<dbReference type="EMBL" id="QVLU01000024">
    <property type="protein sequence ID" value="RGE67488.1"/>
    <property type="molecule type" value="Genomic_DNA"/>
</dbReference>
<organism evidence="6 8">
    <name type="scientific">Eisenbergiella massiliensis</name>
    <dbReference type="NCBI Taxonomy" id="1720294"/>
    <lineage>
        <taxon>Bacteria</taxon>
        <taxon>Bacillati</taxon>
        <taxon>Bacillota</taxon>
        <taxon>Clostridia</taxon>
        <taxon>Lachnospirales</taxon>
        <taxon>Lachnospiraceae</taxon>
        <taxon>Eisenbergiella</taxon>
    </lineage>
</organism>
<evidence type="ECO:0000313" key="8">
    <source>
        <dbReference type="Proteomes" id="UP000260812"/>
    </source>
</evidence>
<name>A0A3E3HYG0_9FIRM</name>
<dbReference type="OrthoDB" id="5523261at2"/>
<gene>
    <name evidence="7" type="ORF">DWY69_22495</name>
    <name evidence="6" type="ORF">DXC51_22075</name>
</gene>
<dbReference type="PANTHER" id="PTHR31746">
    <property type="entry name" value="TRANSMEMBRANE PROTEIN 229 FAMILY MEMBER"/>
    <property type="match status" value="1"/>
</dbReference>
<evidence type="ECO:0000256" key="4">
    <source>
        <dbReference type="ARBA" id="ARBA00023136"/>
    </source>
</evidence>
<evidence type="ECO:0000256" key="3">
    <source>
        <dbReference type="ARBA" id="ARBA00022989"/>
    </source>
</evidence>
<reference evidence="6 9" key="1">
    <citation type="submission" date="2018-08" db="EMBL/GenBank/DDBJ databases">
        <title>A genome reference for cultivated species of the human gut microbiota.</title>
        <authorList>
            <person name="Zou Y."/>
            <person name="Xue W."/>
            <person name="Luo G."/>
        </authorList>
    </citation>
    <scope>NUCLEOTIDE SEQUENCE [LARGE SCALE GENOMIC DNA]</scope>
    <source>
        <strain evidence="7 9">AF26-4BH</strain>
        <strain evidence="6">TF05-5AC</strain>
    </source>
</reference>
<evidence type="ECO:0000313" key="7">
    <source>
        <dbReference type="EMBL" id="RGE67488.1"/>
    </source>
</evidence>
<feature type="transmembrane region" description="Helical" evidence="5">
    <location>
        <begin position="65"/>
        <end position="82"/>
    </location>
</feature>
<dbReference type="EMBL" id="QVLV01000020">
    <property type="protein sequence ID" value="RGE56852.1"/>
    <property type="molecule type" value="Genomic_DNA"/>
</dbReference>
<dbReference type="Proteomes" id="UP000260812">
    <property type="component" value="Unassembled WGS sequence"/>
</dbReference>
<dbReference type="RefSeq" id="WP_025490845.1">
    <property type="nucleotide sequence ID" value="NZ_CALBAU010000090.1"/>
</dbReference>
<dbReference type="GeneID" id="97989475"/>
<evidence type="ECO:0000256" key="1">
    <source>
        <dbReference type="ARBA" id="ARBA00004141"/>
    </source>
</evidence>
<dbReference type="Proteomes" id="UP000261166">
    <property type="component" value="Unassembled WGS sequence"/>
</dbReference>
<evidence type="ECO:0000256" key="2">
    <source>
        <dbReference type="ARBA" id="ARBA00022692"/>
    </source>
</evidence>